<keyword evidence="2" id="KW-1133">Transmembrane helix</keyword>
<reference evidence="4 5" key="1">
    <citation type="submission" date="2019-06" db="EMBL/GenBank/DDBJ databases">
        <authorList>
            <person name="Li M."/>
        </authorList>
    </citation>
    <scope>NUCLEOTIDE SEQUENCE [LARGE SCALE GENOMIC DNA]</scope>
    <source>
        <strain evidence="4 5">BGMRC2036</strain>
    </source>
</reference>
<dbReference type="PANTHER" id="PTHR13847:SF289">
    <property type="entry name" value="GLYCINE OXIDASE"/>
    <property type="match status" value="1"/>
</dbReference>
<dbReference type="GO" id="GO:0005737">
    <property type="term" value="C:cytoplasm"/>
    <property type="evidence" value="ECO:0007669"/>
    <property type="project" value="TreeGrafter"/>
</dbReference>
<evidence type="ECO:0000313" key="4">
    <source>
        <dbReference type="EMBL" id="TPW27081.1"/>
    </source>
</evidence>
<feature type="domain" description="FAD dependent oxidoreductase" evidence="3">
    <location>
        <begin position="8"/>
        <end position="397"/>
    </location>
</feature>
<dbReference type="EMBL" id="VHLG01000020">
    <property type="protein sequence ID" value="TPW27081.1"/>
    <property type="molecule type" value="Genomic_DNA"/>
</dbReference>
<keyword evidence="1" id="KW-0560">Oxidoreductase</keyword>
<protein>
    <submittedName>
        <fullName evidence="4">FAD-binding oxidoreductase</fullName>
    </submittedName>
</protein>
<comment type="caution">
    <text evidence="4">The sequence shown here is derived from an EMBL/GenBank/DDBJ whole genome shotgun (WGS) entry which is preliminary data.</text>
</comment>
<dbReference type="OrthoDB" id="9805337at2"/>
<keyword evidence="2" id="KW-0472">Membrane</keyword>
<evidence type="ECO:0000259" key="3">
    <source>
        <dbReference type="Pfam" id="PF01266"/>
    </source>
</evidence>
<evidence type="ECO:0000256" key="2">
    <source>
        <dbReference type="SAM" id="Phobius"/>
    </source>
</evidence>
<feature type="transmembrane region" description="Helical" evidence="2">
    <location>
        <begin position="7"/>
        <end position="26"/>
    </location>
</feature>
<evidence type="ECO:0000256" key="1">
    <source>
        <dbReference type="ARBA" id="ARBA00023002"/>
    </source>
</evidence>
<dbReference type="SUPFAM" id="SSF54373">
    <property type="entry name" value="FAD-linked reductases, C-terminal domain"/>
    <property type="match status" value="1"/>
</dbReference>
<keyword evidence="2" id="KW-0812">Transmembrane</keyword>
<dbReference type="PANTHER" id="PTHR13847">
    <property type="entry name" value="SARCOSINE DEHYDROGENASE-RELATED"/>
    <property type="match status" value="1"/>
</dbReference>
<organism evidence="4 5">
    <name type="scientific">Martelella alba</name>
    <dbReference type="NCBI Taxonomy" id="2590451"/>
    <lineage>
        <taxon>Bacteria</taxon>
        <taxon>Pseudomonadati</taxon>
        <taxon>Pseudomonadota</taxon>
        <taxon>Alphaproteobacteria</taxon>
        <taxon>Hyphomicrobiales</taxon>
        <taxon>Aurantimonadaceae</taxon>
        <taxon>Martelella</taxon>
    </lineage>
</organism>
<dbReference type="Pfam" id="PF01266">
    <property type="entry name" value="DAO"/>
    <property type="match status" value="1"/>
</dbReference>
<dbReference type="RefSeq" id="WP_141151010.1">
    <property type="nucleotide sequence ID" value="NZ_VHLG01000020.1"/>
</dbReference>
<dbReference type="InterPro" id="IPR036188">
    <property type="entry name" value="FAD/NAD-bd_sf"/>
</dbReference>
<dbReference type="Gene3D" id="3.30.9.10">
    <property type="entry name" value="D-Amino Acid Oxidase, subunit A, domain 2"/>
    <property type="match status" value="1"/>
</dbReference>
<dbReference type="Proteomes" id="UP000318801">
    <property type="component" value="Unassembled WGS sequence"/>
</dbReference>
<dbReference type="InterPro" id="IPR006076">
    <property type="entry name" value="FAD-dep_OxRdtase"/>
</dbReference>
<dbReference type="GO" id="GO:0016491">
    <property type="term" value="F:oxidoreductase activity"/>
    <property type="evidence" value="ECO:0007669"/>
    <property type="project" value="UniProtKB-KW"/>
</dbReference>
<dbReference type="AlphaFoldDB" id="A0A506U1G2"/>
<gene>
    <name evidence="4" type="ORF">FJU08_20975</name>
</gene>
<sequence length="419" mass="45317">MSEKQQLDCVVIGGGIIGALCALQLIKDGRSVTILDKEGFAAGASQGNAGILAFPEITPIAAPGVTWKAPAWLMDPLGPLSIRWPYAPKLVPWFWHFWKASFRKNYERGIGTQTDLMKLAMLAYEAVSTEESLSPFFVTSGTLDLYDSEKSFNAAASDWARKKAAGFAFERVSRADIETLQPGLDPRFKHAIWSEDGQQISDPGDFTRAVGALCQARGASFRQAAAKSLAPRENGVDILLEDGTTIAAANAVVAAGAWSKHLAASLGESVPLDTERGYNTTLPLQDFTLKRQLYFNDHSFVVTPLSSGIRVGGAVEFGGLDLPENFARSKALLKLATRFLPDLKTEGGVEWMGFRPSMPDYLPVIDRSKKAPAVIYAFGHGHLGLTQAAATGRLVSALAAGRAPEIDITNLRVDRFRFL</sequence>
<name>A0A506U1G2_9HYPH</name>
<dbReference type="Gene3D" id="3.50.50.60">
    <property type="entry name" value="FAD/NAD(P)-binding domain"/>
    <property type="match status" value="2"/>
</dbReference>
<accession>A0A506U1G2</accession>
<evidence type="ECO:0000313" key="5">
    <source>
        <dbReference type="Proteomes" id="UP000318801"/>
    </source>
</evidence>
<proteinExistence type="predicted"/>
<keyword evidence="5" id="KW-1185">Reference proteome</keyword>
<dbReference type="SUPFAM" id="SSF51905">
    <property type="entry name" value="FAD/NAD(P)-binding domain"/>
    <property type="match status" value="1"/>
</dbReference>